<accession>A0A6J6P0T0</accession>
<evidence type="ECO:0000313" key="2">
    <source>
        <dbReference type="EMBL" id="CAB4679592.1"/>
    </source>
</evidence>
<keyword evidence="1" id="KW-0472">Membrane</keyword>
<sequence>MKRKTFDRLLSAAGAMLSVVLIVAGGMLLWGANFANNQVNTQLKDQNVFFPKAGSPGFDAKKFPEIQKYAGQQMTTGQQAKDYANFYIAVHLKGINGGKNYAETSADALDATSKAGQAALAAEASPDDMDLTAAAEQAQVDADVLDTKVQTLFRGETLRGLLLTSFAFWQVGQIALISAYFAFAAGVVMLLLTLLGFAHLRKTPADAQI</sequence>
<evidence type="ECO:0000313" key="3">
    <source>
        <dbReference type="EMBL" id="CAB4690193.1"/>
    </source>
</evidence>
<dbReference type="EMBL" id="CAEZXN010000008">
    <property type="protein sequence ID" value="CAB4690193.1"/>
    <property type="molecule type" value="Genomic_DNA"/>
</dbReference>
<gene>
    <name evidence="2" type="ORF">UFOPK2342_01043</name>
    <name evidence="3" type="ORF">UFOPK2423_00522</name>
</gene>
<keyword evidence="1" id="KW-0812">Transmembrane</keyword>
<feature type="transmembrane region" description="Helical" evidence="1">
    <location>
        <begin position="167"/>
        <end position="192"/>
    </location>
</feature>
<organism evidence="3">
    <name type="scientific">freshwater metagenome</name>
    <dbReference type="NCBI Taxonomy" id="449393"/>
    <lineage>
        <taxon>unclassified sequences</taxon>
        <taxon>metagenomes</taxon>
        <taxon>ecological metagenomes</taxon>
    </lineage>
</organism>
<dbReference type="EMBL" id="CAEZXB010000019">
    <property type="protein sequence ID" value="CAB4679592.1"/>
    <property type="molecule type" value="Genomic_DNA"/>
</dbReference>
<protein>
    <submittedName>
        <fullName evidence="3">Unannotated protein</fullName>
    </submittedName>
</protein>
<keyword evidence="1" id="KW-1133">Transmembrane helix</keyword>
<proteinExistence type="predicted"/>
<dbReference type="AlphaFoldDB" id="A0A6J6P0T0"/>
<name>A0A6J6P0T0_9ZZZZ</name>
<evidence type="ECO:0000256" key="1">
    <source>
        <dbReference type="SAM" id="Phobius"/>
    </source>
</evidence>
<feature type="transmembrane region" description="Helical" evidence="1">
    <location>
        <begin position="12"/>
        <end position="32"/>
    </location>
</feature>
<reference evidence="3" key="1">
    <citation type="submission" date="2020-05" db="EMBL/GenBank/DDBJ databases">
        <authorList>
            <person name="Chiriac C."/>
            <person name="Salcher M."/>
            <person name="Ghai R."/>
            <person name="Kavagutti S V."/>
        </authorList>
    </citation>
    <scope>NUCLEOTIDE SEQUENCE</scope>
</reference>